<feature type="transmembrane region" description="Helical" evidence="6">
    <location>
        <begin position="111"/>
        <end position="131"/>
    </location>
</feature>
<dbReference type="Gene3D" id="1.20.1510.10">
    <property type="entry name" value="Cation efflux protein transmembrane domain"/>
    <property type="match status" value="1"/>
</dbReference>
<dbReference type="InterPro" id="IPR058533">
    <property type="entry name" value="Cation_efflux_TM"/>
</dbReference>
<dbReference type="InterPro" id="IPR040177">
    <property type="entry name" value="SLC30A9"/>
</dbReference>
<feature type="domain" description="Cation efflux protein transmembrane" evidence="7">
    <location>
        <begin position="9"/>
        <end position="131"/>
    </location>
</feature>
<keyword evidence="5 6" id="KW-0472">Membrane</keyword>
<evidence type="ECO:0000256" key="2">
    <source>
        <dbReference type="ARBA" id="ARBA00022448"/>
    </source>
</evidence>
<evidence type="ECO:0000256" key="4">
    <source>
        <dbReference type="ARBA" id="ARBA00022989"/>
    </source>
</evidence>
<evidence type="ECO:0000313" key="8">
    <source>
        <dbReference type="EMBL" id="VAW06450.1"/>
    </source>
</evidence>
<dbReference type="Pfam" id="PF01545">
    <property type="entry name" value="Cation_efflux"/>
    <property type="match status" value="1"/>
</dbReference>
<evidence type="ECO:0000256" key="5">
    <source>
        <dbReference type="ARBA" id="ARBA00023136"/>
    </source>
</evidence>
<evidence type="ECO:0000256" key="3">
    <source>
        <dbReference type="ARBA" id="ARBA00022692"/>
    </source>
</evidence>
<dbReference type="PANTHER" id="PTHR13414">
    <property type="entry name" value="HUEL-CATION TRANSPORTER"/>
    <property type="match status" value="1"/>
</dbReference>
<gene>
    <name evidence="8" type="ORF">MNBD_ACTINO02-2560</name>
</gene>
<dbReference type="SUPFAM" id="SSF161111">
    <property type="entry name" value="Cation efflux protein transmembrane domain-like"/>
    <property type="match status" value="1"/>
</dbReference>
<evidence type="ECO:0000259" key="7">
    <source>
        <dbReference type="Pfam" id="PF01545"/>
    </source>
</evidence>
<dbReference type="AlphaFoldDB" id="A0A3B0SPR2"/>
<proteinExistence type="predicted"/>
<protein>
    <recommendedName>
        <fullName evidence="7">Cation efflux protein transmembrane domain-containing protein</fullName>
    </recommendedName>
</protein>
<dbReference type="EMBL" id="UOEK01000353">
    <property type="protein sequence ID" value="VAW06450.1"/>
    <property type="molecule type" value="Genomic_DNA"/>
</dbReference>
<accession>A0A3B0SPR2</accession>
<evidence type="ECO:0000256" key="6">
    <source>
        <dbReference type="SAM" id="Phobius"/>
    </source>
</evidence>
<reference evidence="8" key="1">
    <citation type="submission" date="2018-06" db="EMBL/GenBank/DDBJ databases">
        <authorList>
            <person name="Zhirakovskaya E."/>
        </authorList>
    </citation>
    <scope>NUCLEOTIDE SEQUENCE</scope>
</reference>
<keyword evidence="2" id="KW-0813">Transport</keyword>
<dbReference type="GO" id="GO:0008324">
    <property type="term" value="F:monoatomic cation transmembrane transporter activity"/>
    <property type="evidence" value="ECO:0007669"/>
    <property type="project" value="InterPro"/>
</dbReference>
<feature type="transmembrane region" description="Helical" evidence="6">
    <location>
        <begin position="76"/>
        <end position="99"/>
    </location>
</feature>
<evidence type="ECO:0000256" key="1">
    <source>
        <dbReference type="ARBA" id="ARBA00004141"/>
    </source>
</evidence>
<sequence>MATGSKKLVLLALTANVGIAIIKAIAFAISGSSAMLAESFHSVADSTNQLFLLRGEAASRLAPNARHPFGRGKEAYFWSFMVAVFLFVGGAIFALIEGYRRVVNPHESEAGILFSLVVLGVAAIFESMVAFRPALKDFNKARAGRSLVTTIRESTDTSLIVVLFEDSAAVLGLF</sequence>
<dbReference type="GO" id="GO:0006829">
    <property type="term" value="P:zinc ion transport"/>
    <property type="evidence" value="ECO:0007669"/>
    <property type="project" value="InterPro"/>
</dbReference>
<dbReference type="InterPro" id="IPR027469">
    <property type="entry name" value="Cation_efflux_TMD_sf"/>
</dbReference>
<keyword evidence="4 6" id="KW-1133">Transmembrane helix</keyword>
<name>A0A3B0SPR2_9ZZZZ</name>
<comment type="subcellular location">
    <subcellularLocation>
        <location evidence="1">Membrane</location>
        <topology evidence="1">Multi-pass membrane protein</topology>
    </subcellularLocation>
</comment>
<organism evidence="8">
    <name type="scientific">hydrothermal vent metagenome</name>
    <dbReference type="NCBI Taxonomy" id="652676"/>
    <lineage>
        <taxon>unclassified sequences</taxon>
        <taxon>metagenomes</taxon>
        <taxon>ecological metagenomes</taxon>
    </lineage>
</organism>
<feature type="non-terminal residue" evidence="8">
    <location>
        <position position="174"/>
    </location>
</feature>
<keyword evidence="3 6" id="KW-0812">Transmembrane</keyword>
<dbReference type="PANTHER" id="PTHR13414:SF9">
    <property type="entry name" value="PROTON-COUPLED ZINC ANTIPORTER SLC30A9, MITOCHONDRIAL"/>
    <property type="match status" value="1"/>
</dbReference>
<dbReference type="GO" id="GO:0016020">
    <property type="term" value="C:membrane"/>
    <property type="evidence" value="ECO:0007669"/>
    <property type="project" value="UniProtKB-SubCell"/>
</dbReference>